<organism evidence="3 4">
    <name type="scientific">Tritrichomonas musculus</name>
    <dbReference type="NCBI Taxonomy" id="1915356"/>
    <lineage>
        <taxon>Eukaryota</taxon>
        <taxon>Metamonada</taxon>
        <taxon>Parabasalia</taxon>
        <taxon>Tritrichomonadida</taxon>
        <taxon>Tritrichomonadidae</taxon>
        <taxon>Tritrichomonas</taxon>
    </lineage>
</organism>
<dbReference type="EMBL" id="JAPFFF010000001">
    <property type="protein sequence ID" value="KAK8900145.1"/>
    <property type="molecule type" value="Genomic_DNA"/>
</dbReference>
<feature type="chain" id="PRO_5046066685" description="Surface antigen BspA-like" evidence="2">
    <location>
        <begin position="18"/>
        <end position="1627"/>
    </location>
</feature>
<feature type="signal peptide" evidence="2">
    <location>
        <begin position="1"/>
        <end position="17"/>
    </location>
</feature>
<proteinExistence type="predicted"/>
<evidence type="ECO:0000313" key="4">
    <source>
        <dbReference type="Proteomes" id="UP001470230"/>
    </source>
</evidence>
<dbReference type="InterPro" id="IPR032675">
    <property type="entry name" value="LRR_dom_sf"/>
</dbReference>
<evidence type="ECO:0008006" key="5">
    <source>
        <dbReference type="Google" id="ProtNLM"/>
    </source>
</evidence>
<reference evidence="3 4" key="1">
    <citation type="submission" date="2024-04" db="EMBL/GenBank/DDBJ databases">
        <title>Tritrichomonas musculus Genome.</title>
        <authorList>
            <person name="Alves-Ferreira E."/>
            <person name="Grigg M."/>
            <person name="Lorenzi H."/>
            <person name="Galac M."/>
        </authorList>
    </citation>
    <scope>NUCLEOTIDE SEQUENCE [LARGE SCALE GENOMIC DNA]</scope>
    <source>
        <strain evidence="3 4">EAF2021</strain>
    </source>
</reference>
<evidence type="ECO:0000313" key="3">
    <source>
        <dbReference type="EMBL" id="KAK8900145.1"/>
    </source>
</evidence>
<comment type="caution">
    <text evidence="3">The sequence shown here is derived from an EMBL/GenBank/DDBJ whole genome shotgun (WGS) entry which is preliminary data.</text>
</comment>
<keyword evidence="1" id="KW-1133">Transmembrane helix</keyword>
<evidence type="ECO:0000256" key="2">
    <source>
        <dbReference type="SAM" id="SignalP"/>
    </source>
</evidence>
<gene>
    <name evidence="3" type="ORF">M9Y10_002468</name>
</gene>
<evidence type="ECO:0000256" key="1">
    <source>
        <dbReference type="SAM" id="Phobius"/>
    </source>
</evidence>
<keyword evidence="2" id="KW-0732">Signal</keyword>
<keyword evidence="4" id="KW-1185">Reference proteome</keyword>
<dbReference type="SUPFAM" id="SSF52058">
    <property type="entry name" value="L domain-like"/>
    <property type="match status" value="3"/>
</dbReference>
<keyword evidence="1" id="KW-0812">Transmembrane</keyword>
<dbReference type="PANTHER" id="PTHR45661:SF3">
    <property type="entry name" value="IG-LIKE DOMAIN-CONTAINING PROTEIN"/>
    <property type="match status" value="1"/>
</dbReference>
<feature type="transmembrane region" description="Helical" evidence="1">
    <location>
        <begin position="1584"/>
        <end position="1607"/>
    </location>
</feature>
<dbReference type="PANTHER" id="PTHR45661">
    <property type="entry name" value="SURFACE ANTIGEN"/>
    <property type="match status" value="1"/>
</dbReference>
<accession>A0ABR2L9V7</accession>
<name>A0ABR2L9V7_9EUKA</name>
<dbReference type="Proteomes" id="UP001470230">
    <property type="component" value="Unassembled WGS sequence"/>
</dbReference>
<keyword evidence="1" id="KW-0472">Membrane</keyword>
<dbReference type="Pfam" id="PF13306">
    <property type="entry name" value="LRR_5"/>
    <property type="match status" value="11"/>
</dbReference>
<protein>
    <recommendedName>
        <fullName evidence="5">Surface antigen BspA-like</fullName>
    </recommendedName>
</protein>
<dbReference type="InterPro" id="IPR026906">
    <property type="entry name" value="LRR_5"/>
</dbReference>
<dbReference type="Gene3D" id="3.80.10.10">
    <property type="entry name" value="Ribonuclease Inhibitor"/>
    <property type="match status" value="8"/>
</dbReference>
<sequence>MFLHLLFLLASSDPSSFDRFERRYNDKSHCDTVGISSQGAIKIEKADYKDGYLRGCQNLVSVELADDLTEIKKYSFYGSSLKTISWGKAEISTIGEGAFAFCEKLTSITLPSSVTQIDEGAFFFSHITGPGFGNCNDLTIIGKSAYEGSLIKDAISFSSKPVGLNINDRAFHSTKITEISGLPENAVIGNYAFANCSTLSKIASPLNVGSIGNYAFDNCRALTGQLQITTTSIGDFAFYNTGDGLIITGILQKTVGNTPLPITIGAYAFAGKQISCGLSYPNSAGTADIGEFAFYKCRFTSTQPFEINIQNSKGNKQIGNYAFANTTYQSTCSLTLHGTNVGKHAFEFTSGQGALELKTAIDRSFTINEYSFYYSHVSTTSNGPLYLKSVNKKSFAHCSNLRGLLNITNLNLISPYAFANCTNLAGPLEIDGASIGESAFEFCNLANGLKYIDGYIEGQSHPDLSIGYRAFYASGLSKELVLHSFITSIGEYAFARCEGLINSPITIYAQDIDQYAFAECKTLNGQILIYSNNIYFHAFDKTTIGTLIIDTKFDHDSTGTPPATYHVHNQAFYGITFTGQVLIRDHVVIDDFAFIYSTFGTHLIIDADSIGKYAFTFCDSSNNCNVSIGETSINEHAFEYFGRQRTAITLEFHAKTEPRASNTIGAAAFNTTGFSNHLVIPRYYTGVGREAFANCQRIKSASINFGQTLTSGTLSSPNIGDSSFEGSGLTELSITSNGLQVSIGSRAFYGLGINHIMIMPLTLTSVGSSAFQDCKSLRGVVFDHDSPGLTYIGHSAFSGCIALSGEVYIPKSVTTIYESAFENCTQLSRLVLILEGSLSHIKDRAFMNCRSLDGSLDFPYLLQEIGDHAFYSCVKLGNHLSLKTERLMTDLECTIGDHAFEGCSALKTFDLVPTRDIIDNNYQKLTSIGAYAFYNSGISGYLYLPSSLQTIGDCAFQGTAISGKLDFNQGIRSIGNSAFQSCSSIESLTFKIINRNDDLTIGDRAFYQTSIKGAVIFPNYVSLIGESAFESLTQLVSVTFTDDTTSPIIRLSIQNSAFKSTGLTGVLTLPSRLRTYYSTPPYRYGAGIRSFADCRNIKEVIISGGQFDAYVFENCVSITRLFLLGGRTGAYDFKGCTGNITIYFFGSATVGDFTFADHLEGPLYIDISGEFDDEHEHNFVLSPSDYINFGERCFYNSSLNGSLDFSEHVHSIDKEAFAECKNLLGNLYLCVRGIDDRAFANSDFNGSLTIDFDDFDSINYVVPSIYGENVFKGSTGLINLSLIGDSSTKTTISNYAFSGMSFPYGVLEIDQDVTAIGKYAFQGCGFYKVDCKNYYRTTLSTFTVEEGAFANCDKINTTIDFTYCSTLSSNVPIRLFYRCSNLPEVIFPTLPSSPKKYKVDREAFYGCSSFYIHPDFFLDVTRIERNAFSGCSSLRGPLYIENTLNHIDEYAFSDCTGLSDRMTIHVNPKKHKYIGPSAFSGCSGFKKSKLYIIVDSNEEEKYTNANNVEDSFRPYYKYNYFLTIGNEAFEDTKFKDVYYNGRFQPECDYDIGFAHTKGIHTSSNYVNKSFCGYPLHSSKLSGGAIAGITIAVIVVVAAIILLLLFFICRAKKNKDQSEDEVEMNADP</sequence>
<dbReference type="InterPro" id="IPR053139">
    <property type="entry name" value="Surface_bspA-like"/>
</dbReference>